<reference evidence="1 2" key="1">
    <citation type="journal article" date="2021" name="Elife">
        <title>Chloroplast acquisition without the gene transfer in kleptoplastic sea slugs, Plakobranchus ocellatus.</title>
        <authorList>
            <person name="Maeda T."/>
            <person name="Takahashi S."/>
            <person name="Yoshida T."/>
            <person name="Shimamura S."/>
            <person name="Takaki Y."/>
            <person name="Nagai Y."/>
            <person name="Toyoda A."/>
            <person name="Suzuki Y."/>
            <person name="Arimoto A."/>
            <person name="Ishii H."/>
            <person name="Satoh N."/>
            <person name="Nishiyama T."/>
            <person name="Hasebe M."/>
            <person name="Maruyama T."/>
            <person name="Minagawa J."/>
            <person name="Obokata J."/>
            <person name="Shigenobu S."/>
        </authorList>
    </citation>
    <scope>NUCLEOTIDE SEQUENCE [LARGE SCALE GENOMIC DNA]</scope>
</reference>
<protein>
    <submittedName>
        <fullName evidence="1">Uncharacterized protein</fullName>
    </submittedName>
</protein>
<comment type="caution">
    <text evidence="1">The sequence shown here is derived from an EMBL/GenBank/DDBJ whole genome shotgun (WGS) entry which is preliminary data.</text>
</comment>
<gene>
    <name evidence="1" type="ORF">PoB_003915200</name>
</gene>
<evidence type="ECO:0000313" key="2">
    <source>
        <dbReference type="Proteomes" id="UP000735302"/>
    </source>
</evidence>
<dbReference type="Proteomes" id="UP000735302">
    <property type="component" value="Unassembled WGS sequence"/>
</dbReference>
<organism evidence="1 2">
    <name type="scientific">Plakobranchus ocellatus</name>
    <dbReference type="NCBI Taxonomy" id="259542"/>
    <lineage>
        <taxon>Eukaryota</taxon>
        <taxon>Metazoa</taxon>
        <taxon>Spiralia</taxon>
        <taxon>Lophotrochozoa</taxon>
        <taxon>Mollusca</taxon>
        <taxon>Gastropoda</taxon>
        <taxon>Heterobranchia</taxon>
        <taxon>Euthyneura</taxon>
        <taxon>Panpulmonata</taxon>
        <taxon>Sacoglossa</taxon>
        <taxon>Placobranchoidea</taxon>
        <taxon>Plakobranchidae</taxon>
        <taxon>Plakobranchus</taxon>
    </lineage>
</organism>
<dbReference type="AlphaFoldDB" id="A0AAV4B0J5"/>
<evidence type="ECO:0000313" key="1">
    <source>
        <dbReference type="EMBL" id="GFO12647.1"/>
    </source>
</evidence>
<accession>A0AAV4B0J5</accession>
<dbReference type="EMBL" id="BLXT01004436">
    <property type="protein sequence ID" value="GFO12647.1"/>
    <property type="molecule type" value="Genomic_DNA"/>
</dbReference>
<sequence length="96" mass="11064">MKLACLNDLWPYANRVDLGLNPELTFPNLMRLRMADGRTTIRYRRPTAVPVRRLAAFPEGVAKWKGSFIAPLNAKAREMSYSMRLDAPQNLYLRLI</sequence>
<name>A0AAV4B0J5_9GAST</name>
<keyword evidence="2" id="KW-1185">Reference proteome</keyword>
<proteinExistence type="predicted"/>